<organism evidence="2 3">
    <name type="scientific">Akanthomyces lecanii RCEF 1005</name>
    <dbReference type="NCBI Taxonomy" id="1081108"/>
    <lineage>
        <taxon>Eukaryota</taxon>
        <taxon>Fungi</taxon>
        <taxon>Dikarya</taxon>
        <taxon>Ascomycota</taxon>
        <taxon>Pezizomycotina</taxon>
        <taxon>Sordariomycetes</taxon>
        <taxon>Hypocreomycetidae</taxon>
        <taxon>Hypocreales</taxon>
        <taxon>Cordycipitaceae</taxon>
        <taxon>Akanthomyces</taxon>
        <taxon>Cordyceps confragosa</taxon>
    </lineage>
</organism>
<gene>
    <name evidence="2" type="ORF">LEL_03070</name>
</gene>
<keyword evidence="3" id="KW-1185">Reference proteome</keyword>
<proteinExistence type="predicted"/>
<keyword evidence="1" id="KW-0175">Coiled coil</keyword>
<evidence type="ECO:0000313" key="2">
    <source>
        <dbReference type="EMBL" id="OAA79584.1"/>
    </source>
</evidence>
<feature type="coiled-coil region" evidence="1">
    <location>
        <begin position="57"/>
        <end position="87"/>
    </location>
</feature>
<dbReference type="AlphaFoldDB" id="A0A168IRN3"/>
<dbReference type="STRING" id="1081108.A0A168IRN3"/>
<accession>A0A168IRN3</accession>
<evidence type="ECO:0000313" key="3">
    <source>
        <dbReference type="Proteomes" id="UP000076881"/>
    </source>
</evidence>
<dbReference type="Proteomes" id="UP000076881">
    <property type="component" value="Unassembled WGS sequence"/>
</dbReference>
<sequence>MASTLEVQRILVDAFQGCTVLSIAHWDSPIQKPDLKLEIVNGKLVSALRADVEADDEEAAEKRLEEMERCMKDIDRLRLKEDAEQRQILERERAFEAKMNETALKSRYTTAQMLLGPALDTLTGSDRQEALPGRLTSRIPATLLDVWSKLVAKPAKPNPCDARRTRYSPASPDMSCVDSVADINCWSCGHVVSR</sequence>
<reference evidence="2 3" key="1">
    <citation type="journal article" date="2016" name="Genome Biol. Evol.">
        <title>Divergent and convergent evolution of fungal pathogenicity.</title>
        <authorList>
            <person name="Shang Y."/>
            <person name="Xiao G."/>
            <person name="Zheng P."/>
            <person name="Cen K."/>
            <person name="Zhan S."/>
            <person name="Wang C."/>
        </authorList>
    </citation>
    <scope>NUCLEOTIDE SEQUENCE [LARGE SCALE GENOMIC DNA]</scope>
    <source>
        <strain evidence="2 3">RCEF 1005</strain>
    </source>
</reference>
<dbReference type="EMBL" id="AZHF01000002">
    <property type="protein sequence ID" value="OAA79584.1"/>
    <property type="molecule type" value="Genomic_DNA"/>
</dbReference>
<name>A0A168IRN3_CORDF</name>
<comment type="caution">
    <text evidence="2">The sequence shown here is derived from an EMBL/GenBank/DDBJ whole genome shotgun (WGS) entry which is preliminary data.</text>
</comment>
<evidence type="ECO:0000256" key="1">
    <source>
        <dbReference type="SAM" id="Coils"/>
    </source>
</evidence>
<protein>
    <submittedName>
        <fullName evidence="2">Uncharacterized protein</fullName>
    </submittedName>
</protein>